<name>A0A1J0A9C0_9CYAN</name>
<dbReference type="EMBL" id="CP017675">
    <property type="protein sequence ID" value="APB32517.1"/>
    <property type="molecule type" value="Genomic_DNA"/>
</dbReference>
<evidence type="ECO:0000313" key="1">
    <source>
        <dbReference type="EMBL" id="APB32517.1"/>
    </source>
</evidence>
<dbReference type="AlphaFoldDB" id="A0A1J0A9C0"/>
<accession>A0A1J0A9C0</accession>
<dbReference type="Gene3D" id="3.40.50.1820">
    <property type="entry name" value="alpha/beta hydrolase"/>
    <property type="match status" value="1"/>
</dbReference>
<proteinExistence type="predicted"/>
<dbReference type="Pfam" id="PF07082">
    <property type="entry name" value="DUF1350"/>
    <property type="match status" value="1"/>
</dbReference>
<organism evidence="1 2">
    <name type="scientific">Gloeomargarita lithophora Alchichica-D10</name>
    <dbReference type="NCBI Taxonomy" id="1188229"/>
    <lineage>
        <taxon>Bacteria</taxon>
        <taxon>Bacillati</taxon>
        <taxon>Cyanobacteriota</taxon>
        <taxon>Cyanophyceae</taxon>
        <taxon>Gloeomargaritales</taxon>
        <taxon>Gloeomargaritaceae</taxon>
        <taxon>Gloeomargarita</taxon>
    </lineage>
</organism>
<dbReference type="PANTHER" id="PTHR34127">
    <property type="entry name" value="OS04G0405600 PROTEIN"/>
    <property type="match status" value="1"/>
</dbReference>
<dbReference type="OrthoDB" id="516598at2"/>
<sequence length="253" mass="28546">MDWLWQDLGESQVLIPPSPRGVIHFLGGALVGAVPQWSYRWLLERLAGHGYIIITKSVIPDLDHRGLAARAYGEFNDVVQVLKLPLDLPVYGLGHSLGCKLHLLIGGLFPVERAGQVLISYNNFGLQAALPWLGMLRHVPVLDQLPVEFSPSPGETLDFIQRRYRVSRNVLIRFADDTLDETPQLAEVLKQKFPHDLRLHYLTGNHLTPLGLDVNWGQKQAFSPLDALGQWCKEWLYQDLLTLERVIVGSLPR</sequence>
<keyword evidence="2" id="KW-1185">Reference proteome</keyword>
<dbReference type="InterPro" id="IPR010765">
    <property type="entry name" value="DUF1350"/>
</dbReference>
<gene>
    <name evidence="1" type="ORF">GlitD10_0216</name>
</gene>
<dbReference type="RefSeq" id="WP_071453245.1">
    <property type="nucleotide sequence ID" value="NZ_CP017675.1"/>
</dbReference>
<dbReference type="InterPro" id="IPR029058">
    <property type="entry name" value="AB_hydrolase_fold"/>
</dbReference>
<dbReference type="KEGG" id="glt:GlitD10_0216"/>
<dbReference type="PANTHER" id="PTHR34127:SF1">
    <property type="entry name" value="OS04G0405600 PROTEIN"/>
    <property type="match status" value="1"/>
</dbReference>
<dbReference type="Proteomes" id="UP000180235">
    <property type="component" value="Chromosome"/>
</dbReference>
<reference evidence="1 2" key="1">
    <citation type="submission" date="2016-10" db="EMBL/GenBank/DDBJ databases">
        <title>Description of Gloeomargarita lithophora gen. nov., sp. nov., a thylakoid-bearing basal-branching cyanobacterium with intracellular carbonates, and proposal for Gloeomargaritales ord. nov.</title>
        <authorList>
            <person name="Moreira D."/>
            <person name="Tavera R."/>
            <person name="Benzerara K."/>
            <person name="Skouri-Panet F."/>
            <person name="Couradeau E."/>
            <person name="Gerard E."/>
            <person name="Loussert C."/>
            <person name="Novelo E."/>
            <person name="Zivanovic Y."/>
            <person name="Lopez-Garcia P."/>
        </authorList>
    </citation>
    <scope>NUCLEOTIDE SEQUENCE [LARGE SCALE GENOMIC DNA]</scope>
    <source>
        <strain evidence="1 2">D10</strain>
    </source>
</reference>
<dbReference type="SUPFAM" id="SSF53474">
    <property type="entry name" value="alpha/beta-Hydrolases"/>
    <property type="match status" value="1"/>
</dbReference>
<dbReference type="ESTHER" id="9cyan-a0a1j0a9c0">
    <property type="family name" value="Duf_1350"/>
</dbReference>
<evidence type="ECO:0008006" key="3">
    <source>
        <dbReference type="Google" id="ProtNLM"/>
    </source>
</evidence>
<dbReference type="STRING" id="1188229.GlitD10_0216"/>
<evidence type="ECO:0000313" key="2">
    <source>
        <dbReference type="Proteomes" id="UP000180235"/>
    </source>
</evidence>
<protein>
    <recommendedName>
        <fullName evidence="3">Alpha/beta hydrolase</fullName>
    </recommendedName>
</protein>